<keyword evidence="1" id="KW-0285">Flavoprotein</keyword>
<dbReference type="GeneID" id="28857733"/>
<dbReference type="KEGG" id="pchm:VFPPC_15986"/>
<evidence type="ECO:0000256" key="3">
    <source>
        <dbReference type="ARBA" id="ARBA00023002"/>
    </source>
</evidence>
<dbReference type="InterPro" id="IPR050346">
    <property type="entry name" value="FMO-like"/>
</dbReference>
<dbReference type="RefSeq" id="XP_018143216.2">
    <property type="nucleotide sequence ID" value="XM_018293739.2"/>
</dbReference>
<dbReference type="InterPro" id="IPR036188">
    <property type="entry name" value="FAD/NAD-bd_sf"/>
</dbReference>
<evidence type="ECO:0000313" key="4">
    <source>
        <dbReference type="EMBL" id="OAQ66129.2"/>
    </source>
</evidence>
<gene>
    <name evidence="4" type="ORF">VFPPC_15986</name>
</gene>
<comment type="caution">
    <text evidence="4">The sequence shown here is derived from an EMBL/GenBank/DDBJ whole genome shotgun (WGS) entry which is preliminary data.</text>
</comment>
<proteinExistence type="predicted"/>
<evidence type="ECO:0000256" key="1">
    <source>
        <dbReference type="ARBA" id="ARBA00022630"/>
    </source>
</evidence>
<reference evidence="4 5" key="1">
    <citation type="journal article" date="2016" name="PLoS Pathog.">
        <title>Biosynthesis of antibiotic leucinostatins in bio-control fungus Purpureocillium lilacinum and their inhibition on phytophthora revealed by genome mining.</title>
        <authorList>
            <person name="Wang G."/>
            <person name="Liu Z."/>
            <person name="Lin R."/>
            <person name="Li E."/>
            <person name="Mao Z."/>
            <person name="Ling J."/>
            <person name="Yang Y."/>
            <person name="Yin W.B."/>
            <person name="Xie B."/>
        </authorList>
    </citation>
    <scope>NUCLEOTIDE SEQUENCE [LARGE SCALE GENOMIC DNA]</scope>
    <source>
        <strain evidence="4">170</strain>
    </source>
</reference>
<dbReference type="AlphaFoldDB" id="A0A179FM86"/>
<protein>
    <recommendedName>
        <fullName evidence="6">Monooxygenase</fullName>
    </recommendedName>
</protein>
<keyword evidence="3" id="KW-0560">Oxidoreductase</keyword>
<accession>A0A179FM86</accession>
<organism evidence="4 5">
    <name type="scientific">Pochonia chlamydosporia 170</name>
    <dbReference type="NCBI Taxonomy" id="1380566"/>
    <lineage>
        <taxon>Eukaryota</taxon>
        <taxon>Fungi</taxon>
        <taxon>Dikarya</taxon>
        <taxon>Ascomycota</taxon>
        <taxon>Pezizomycotina</taxon>
        <taxon>Sordariomycetes</taxon>
        <taxon>Hypocreomycetidae</taxon>
        <taxon>Hypocreales</taxon>
        <taxon>Clavicipitaceae</taxon>
        <taxon>Pochonia</taxon>
    </lineage>
</organism>
<dbReference type="OrthoDB" id="66881at2759"/>
<evidence type="ECO:0008006" key="6">
    <source>
        <dbReference type="Google" id="ProtNLM"/>
    </source>
</evidence>
<dbReference type="EMBL" id="LSBJ02000004">
    <property type="protein sequence ID" value="OAQ66129.2"/>
    <property type="molecule type" value="Genomic_DNA"/>
</dbReference>
<dbReference type="Gene3D" id="3.50.50.60">
    <property type="entry name" value="FAD/NAD(P)-binding domain"/>
    <property type="match status" value="2"/>
</dbReference>
<dbReference type="Proteomes" id="UP000078397">
    <property type="component" value="Unassembled WGS sequence"/>
</dbReference>
<evidence type="ECO:0000256" key="2">
    <source>
        <dbReference type="ARBA" id="ARBA00022827"/>
    </source>
</evidence>
<dbReference type="SUPFAM" id="SSF51905">
    <property type="entry name" value="FAD/NAD(P)-binding domain"/>
    <property type="match status" value="1"/>
</dbReference>
<keyword evidence="2" id="KW-0274">FAD</keyword>
<evidence type="ECO:0000313" key="5">
    <source>
        <dbReference type="Proteomes" id="UP000078397"/>
    </source>
</evidence>
<dbReference type="GO" id="GO:0016491">
    <property type="term" value="F:oxidoreductase activity"/>
    <property type="evidence" value="ECO:0007669"/>
    <property type="project" value="UniProtKB-KW"/>
</dbReference>
<keyword evidence="5" id="KW-1185">Reference proteome</keyword>
<name>A0A179FM86_METCM</name>
<dbReference type="PANTHER" id="PTHR23023">
    <property type="entry name" value="DIMETHYLANILINE MONOOXYGENASE"/>
    <property type="match status" value="1"/>
</dbReference>
<sequence length="298" mass="33729">MIQRLLDTWTPSLSECLFNSLASKAMEKHLGPINQAWRLQNAHSIRSTSPVISDTLIPDLRSGAVLSVPGIRRITGSREVQLTNGERVPADAIICCTGYENKFTILPPEYDPTARMPTAWIQAPGSKGRALPRLYQNVFSVTAPESLAFVGCVWLVAGAFCLADLASMCIAQVWAGKSTLAGESERIRWADEQERRICDLARRGTVIPAAVAQRPWLVWADGVAGTGVEEHLGWGWKGWVFWWREYRLWRMVMDGVLVAAVWRLFDGKGRRAWEGARREIERVNEDWRREKKRKDEVR</sequence>